<evidence type="ECO:0000256" key="3">
    <source>
        <dbReference type="ARBA" id="ARBA00022692"/>
    </source>
</evidence>
<dbReference type="InterPro" id="IPR004089">
    <property type="entry name" value="MCPsignal_dom"/>
</dbReference>
<dbReference type="PROSITE" id="PS50192">
    <property type="entry name" value="T_SNARE"/>
    <property type="match status" value="1"/>
</dbReference>
<dbReference type="SMART" id="SM00304">
    <property type="entry name" value="HAMP"/>
    <property type="match status" value="1"/>
</dbReference>
<dbReference type="InterPro" id="IPR029095">
    <property type="entry name" value="NarX-like_N"/>
</dbReference>
<keyword evidence="3 9" id="KW-0812">Transmembrane</keyword>
<feature type="domain" description="Methyl-accepting transducer" evidence="10">
    <location>
        <begin position="281"/>
        <end position="503"/>
    </location>
</feature>
<dbReference type="PRINTS" id="PR00260">
    <property type="entry name" value="CHEMTRNSDUCR"/>
</dbReference>
<dbReference type="InterPro" id="IPR000727">
    <property type="entry name" value="T_SNARE_dom"/>
</dbReference>
<keyword evidence="2" id="KW-0997">Cell inner membrane</keyword>
<proteinExistence type="inferred from homology"/>
<dbReference type="SMART" id="SM00283">
    <property type="entry name" value="MA"/>
    <property type="match status" value="1"/>
</dbReference>
<dbReference type="PROSITE" id="PS50885">
    <property type="entry name" value="HAMP"/>
    <property type="match status" value="1"/>
</dbReference>
<protein>
    <submittedName>
        <fullName evidence="13">Methyl-accepting chemotaxis protein</fullName>
    </submittedName>
</protein>
<gene>
    <name evidence="13" type="ORF">ENJ10_00110</name>
</gene>
<dbReference type="Pfam" id="PF13675">
    <property type="entry name" value="PilJ"/>
    <property type="match status" value="1"/>
</dbReference>
<feature type="domain" description="HAMP" evidence="12">
    <location>
        <begin position="203"/>
        <end position="255"/>
    </location>
</feature>
<evidence type="ECO:0000256" key="9">
    <source>
        <dbReference type="SAM" id="Phobius"/>
    </source>
</evidence>
<dbReference type="SUPFAM" id="SSF58104">
    <property type="entry name" value="Methyl-accepting chemotaxis protein (MCP) signaling domain"/>
    <property type="match status" value="1"/>
</dbReference>
<dbReference type="InterPro" id="IPR003660">
    <property type="entry name" value="HAMP_dom"/>
</dbReference>
<name>A0A7V1LJE1_CALAY</name>
<keyword evidence="2" id="KW-1003">Cell membrane</keyword>
<evidence type="ECO:0000256" key="1">
    <source>
        <dbReference type="ARBA" id="ARBA00004429"/>
    </source>
</evidence>
<evidence type="ECO:0000256" key="5">
    <source>
        <dbReference type="ARBA" id="ARBA00023136"/>
    </source>
</evidence>
<dbReference type="EMBL" id="DRLD01000003">
    <property type="protein sequence ID" value="HED09064.1"/>
    <property type="molecule type" value="Genomic_DNA"/>
</dbReference>
<evidence type="ECO:0000256" key="2">
    <source>
        <dbReference type="ARBA" id="ARBA00022519"/>
    </source>
</evidence>
<dbReference type="Gene3D" id="1.10.287.950">
    <property type="entry name" value="Methyl-accepting chemotaxis protein"/>
    <property type="match status" value="1"/>
</dbReference>
<feature type="transmembrane region" description="Helical" evidence="9">
    <location>
        <begin position="186"/>
        <end position="206"/>
    </location>
</feature>
<accession>A0A7V1LJE1</accession>
<organism evidence="13">
    <name type="scientific">Caldithrix abyssi</name>
    <dbReference type="NCBI Taxonomy" id="187145"/>
    <lineage>
        <taxon>Bacteria</taxon>
        <taxon>Pseudomonadati</taxon>
        <taxon>Calditrichota</taxon>
        <taxon>Calditrichia</taxon>
        <taxon>Calditrichales</taxon>
        <taxon>Calditrichaceae</taxon>
        <taxon>Caldithrix</taxon>
    </lineage>
</organism>
<dbReference type="Pfam" id="PF00015">
    <property type="entry name" value="MCPsignal"/>
    <property type="match status" value="1"/>
</dbReference>
<sequence length="547" mass="59564">MTIKTKLFAVIFVLASIGFFMFLMNWQLSSSQELDARVINMAGRQRMLSQKLTKELVAYVERKERTGIPPRELKKSILETSTIFDKTLNSLISSGDVPSTLSLDGPQIYLPAAEKEIQGALRDVAAVWADFAPHIREVLSDDIDFNSLDWIIDHNMELLSKMNIAVTLFQKASEDKTALALTFQKASAFVGSLIFFLAVYLIIGIIKKINALKEYAEALGTGDFTVEAPPVSEDELGQTVSAIREMAENIKHLAGDIKENSELVSGSSEELIQMARELISNSGNLNEKVTSLASASEQLNVNMKDSSDRVGHSSDNLSELNRTINDLQSTVQGIASNTAKAKQLTDDSVEKVETASTSISALSTAAREINMVIDMIVEIAEQTKLLALNATIEAARAGEAGKGFAVVANEVKELAKQTNSATENIQKRITAMQDTTKQTVLDIESISGSIREVSTIVHSISAEVDHQNEATNGFASKVTETHQAMQDISMGVSEIADVTRAIVEDISTVHRESSQVDSTGHQLSGKADQLVSVSERLKKGLTHFKLN</sequence>
<dbReference type="PANTHER" id="PTHR32089">
    <property type="entry name" value="METHYL-ACCEPTING CHEMOTAXIS PROTEIN MCPB"/>
    <property type="match status" value="1"/>
</dbReference>
<dbReference type="GO" id="GO:0004888">
    <property type="term" value="F:transmembrane signaling receptor activity"/>
    <property type="evidence" value="ECO:0007669"/>
    <property type="project" value="InterPro"/>
</dbReference>
<evidence type="ECO:0000259" key="10">
    <source>
        <dbReference type="PROSITE" id="PS50111"/>
    </source>
</evidence>
<keyword evidence="6 8" id="KW-0807">Transducer</keyword>
<comment type="subcellular location">
    <subcellularLocation>
        <location evidence="1">Cell inner membrane</location>
        <topology evidence="1">Multi-pass membrane protein</topology>
    </subcellularLocation>
</comment>
<reference evidence="13" key="1">
    <citation type="journal article" date="2020" name="mSystems">
        <title>Genome- and Community-Level Interaction Insights into Carbon Utilization and Element Cycling Functions of Hydrothermarchaeota in Hydrothermal Sediment.</title>
        <authorList>
            <person name="Zhou Z."/>
            <person name="Liu Y."/>
            <person name="Xu W."/>
            <person name="Pan J."/>
            <person name="Luo Z.H."/>
            <person name="Li M."/>
        </authorList>
    </citation>
    <scope>NUCLEOTIDE SEQUENCE [LARGE SCALE GENOMIC DNA]</scope>
    <source>
        <strain evidence="13">HyVt-456</strain>
    </source>
</reference>
<keyword evidence="5 9" id="KW-0472">Membrane</keyword>
<dbReference type="GO" id="GO:0005886">
    <property type="term" value="C:plasma membrane"/>
    <property type="evidence" value="ECO:0007669"/>
    <property type="project" value="UniProtKB-SubCell"/>
</dbReference>
<evidence type="ECO:0000256" key="8">
    <source>
        <dbReference type="PROSITE-ProRule" id="PRU00284"/>
    </source>
</evidence>
<feature type="domain" description="T-SNARE coiled-coil homology" evidence="11">
    <location>
        <begin position="433"/>
        <end position="495"/>
    </location>
</feature>
<evidence type="ECO:0000256" key="7">
    <source>
        <dbReference type="ARBA" id="ARBA00029447"/>
    </source>
</evidence>
<dbReference type="Proteomes" id="UP000886005">
    <property type="component" value="Unassembled WGS sequence"/>
</dbReference>
<dbReference type="PROSITE" id="PS50111">
    <property type="entry name" value="CHEMOTAXIS_TRANSDUC_2"/>
    <property type="match status" value="1"/>
</dbReference>
<dbReference type="AlphaFoldDB" id="A0A7V1LJE1"/>
<evidence type="ECO:0000256" key="4">
    <source>
        <dbReference type="ARBA" id="ARBA00022989"/>
    </source>
</evidence>
<evidence type="ECO:0000313" key="13">
    <source>
        <dbReference type="EMBL" id="HED09064.1"/>
    </source>
</evidence>
<dbReference type="PANTHER" id="PTHR32089:SF112">
    <property type="entry name" value="LYSOZYME-LIKE PROTEIN-RELATED"/>
    <property type="match status" value="1"/>
</dbReference>
<dbReference type="InterPro" id="IPR004090">
    <property type="entry name" value="Chemotax_Me-accpt_rcpt"/>
</dbReference>
<dbReference type="GO" id="GO:0006935">
    <property type="term" value="P:chemotaxis"/>
    <property type="evidence" value="ECO:0007669"/>
    <property type="project" value="InterPro"/>
</dbReference>
<comment type="caution">
    <text evidence="13">The sequence shown here is derived from an EMBL/GenBank/DDBJ whole genome shotgun (WGS) entry which is preliminary data.</text>
</comment>
<evidence type="ECO:0000259" key="12">
    <source>
        <dbReference type="PROSITE" id="PS50885"/>
    </source>
</evidence>
<evidence type="ECO:0000256" key="6">
    <source>
        <dbReference type="ARBA" id="ARBA00023224"/>
    </source>
</evidence>
<dbReference type="CDD" id="cd06225">
    <property type="entry name" value="HAMP"/>
    <property type="match status" value="1"/>
</dbReference>
<keyword evidence="4 9" id="KW-1133">Transmembrane helix</keyword>
<comment type="similarity">
    <text evidence="7">Belongs to the methyl-accepting chemotaxis (MCP) protein family.</text>
</comment>
<evidence type="ECO:0000259" key="11">
    <source>
        <dbReference type="PROSITE" id="PS50192"/>
    </source>
</evidence>
<dbReference type="Pfam" id="PF00672">
    <property type="entry name" value="HAMP"/>
    <property type="match status" value="1"/>
</dbReference>
<dbReference type="GO" id="GO:0007165">
    <property type="term" value="P:signal transduction"/>
    <property type="evidence" value="ECO:0007669"/>
    <property type="project" value="UniProtKB-KW"/>
</dbReference>